<dbReference type="EMBL" id="JABTTQ020002805">
    <property type="protein sequence ID" value="KAK6122009.1"/>
    <property type="molecule type" value="Genomic_DNA"/>
</dbReference>
<keyword evidence="3" id="KW-1185">Reference proteome</keyword>
<proteinExistence type="predicted"/>
<protein>
    <recommendedName>
        <fullName evidence="1">At2g35280-like TPR domain-containing protein</fullName>
    </recommendedName>
</protein>
<evidence type="ECO:0000313" key="3">
    <source>
        <dbReference type="Proteomes" id="UP001318860"/>
    </source>
</evidence>
<dbReference type="PANTHER" id="PTHR33784:SF10">
    <property type="entry name" value="F-BOX PROTEIN"/>
    <property type="match status" value="1"/>
</dbReference>
<sequence length="249" mass="28264">MENHIQRVPKELLTNIVVRVAASSLTDYVNVKLSCKMLKEVGEHSLVYNHVSLDEFPVVAWHDPNETTNNFINRCVESGNLDALYKKGMAEYFGWDKLVIALEYLKTAVNSGHDGACYIISIILLSNGDEFKHKGVSTLSRMMKSGEFREKIIIYRQDLIQLLTSIWTKNPLLLNRPPNCCTENHDEEDYMPASEVAADYLFALVGHSLGDKDHIETIFDGLPSEYDSFIISIITRLDPYTIDDVEAFL</sequence>
<organism evidence="2 3">
    <name type="scientific">Rehmannia glutinosa</name>
    <name type="common">Chinese foxglove</name>
    <dbReference type="NCBI Taxonomy" id="99300"/>
    <lineage>
        <taxon>Eukaryota</taxon>
        <taxon>Viridiplantae</taxon>
        <taxon>Streptophyta</taxon>
        <taxon>Embryophyta</taxon>
        <taxon>Tracheophyta</taxon>
        <taxon>Spermatophyta</taxon>
        <taxon>Magnoliopsida</taxon>
        <taxon>eudicotyledons</taxon>
        <taxon>Gunneridae</taxon>
        <taxon>Pentapetalae</taxon>
        <taxon>asterids</taxon>
        <taxon>lamiids</taxon>
        <taxon>Lamiales</taxon>
        <taxon>Orobanchaceae</taxon>
        <taxon>Rehmannieae</taxon>
        <taxon>Rehmannia</taxon>
    </lineage>
</organism>
<feature type="domain" description="At2g35280-like TPR" evidence="1">
    <location>
        <begin position="55"/>
        <end position="146"/>
    </location>
</feature>
<comment type="caution">
    <text evidence="2">The sequence shown here is derived from an EMBL/GenBank/DDBJ whole genome shotgun (WGS) entry which is preliminary data.</text>
</comment>
<gene>
    <name evidence="2" type="ORF">DH2020_044247</name>
</gene>
<evidence type="ECO:0000259" key="1">
    <source>
        <dbReference type="Pfam" id="PF23310"/>
    </source>
</evidence>
<reference evidence="2 3" key="1">
    <citation type="journal article" date="2021" name="Comput. Struct. Biotechnol. J.">
        <title>De novo genome assembly of the potent medicinal plant Rehmannia glutinosa using nanopore technology.</title>
        <authorList>
            <person name="Ma L."/>
            <person name="Dong C."/>
            <person name="Song C."/>
            <person name="Wang X."/>
            <person name="Zheng X."/>
            <person name="Niu Y."/>
            <person name="Chen S."/>
            <person name="Feng W."/>
        </authorList>
    </citation>
    <scope>NUCLEOTIDE SEQUENCE [LARGE SCALE GENOMIC DNA]</scope>
    <source>
        <strain evidence="2">DH-2019</strain>
    </source>
</reference>
<evidence type="ECO:0000313" key="2">
    <source>
        <dbReference type="EMBL" id="KAK6122009.1"/>
    </source>
</evidence>
<dbReference type="Pfam" id="PF23310">
    <property type="entry name" value="TPR_27"/>
    <property type="match status" value="1"/>
</dbReference>
<dbReference type="InterPro" id="IPR040338">
    <property type="entry name" value="At1g67623-like"/>
</dbReference>
<dbReference type="Proteomes" id="UP001318860">
    <property type="component" value="Unassembled WGS sequence"/>
</dbReference>
<dbReference type="InterPro" id="IPR057136">
    <property type="entry name" value="At2g35280_TPR_dom"/>
</dbReference>
<name>A0ABR0UI95_REHGL</name>
<dbReference type="PANTHER" id="PTHR33784">
    <property type="entry name" value="OS05G0482100 PROTEIN"/>
    <property type="match status" value="1"/>
</dbReference>
<accession>A0ABR0UI95</accession>